<dbReference type="GO" id="GO:0006508">
    <property type="term" value="P:proteolysis"/>
    <property type="evidence" value="ECO:0007669"/>
    <property type="project" value="UniProtKB-KW"/>
</dbReference>
<evidence type="ECO:0000313" key="8">
    <source>
        <dbReference type="Proteomes" id="UP000019112"/>
    </source>
</evidence>
<dbReference type="eggNOG" id="COG0260">
    <property type="taxonomic scope" value="Bacteria"/>
</dbReference>
<evidence type="ECO:0000256" key="1">
    <source>
        <dbReference type="ARBA" id="ARBA00009528"/>
    </source>
</evidence>
<dbReference type="Gene3D" id="3.40.630.10">
    <property type="entry name" value="Zn peptidases"/>
    <property type="match status" value="1"/>
</dbReference>
<evidence type="ECO:0000256" key="5">
    <source>
        <dbReference type="ARBA" id="ARBA00023211"/>
    </source>
</evidence>
<accession>W6TEI7</accession>
<name>W6TEI7_HOLOB</name>
<dbReference type="Proteomes" id="UP000019112">
    <property type="component" value="Unassembled WGS sequence"/>
</dbReference>
<dbReference type="PROSITE" id="PS00631">
    <property type="entry name" value="CYTOSOL_AP"/>
    <property type="match status" value="1"/>
</dbReference>
<dbReference type="GO" id="GO:0005737">
    <property type="term" value="C:cytoplasm"/>
    <property type="evidence" value="ECO:0007669"/>
    <property type="project" value="InterPro"/>
</dbReference>
<evidence type="ECO:0000313" key="7">
    <source>
        <dbReference type="EMBL" id="ETZ07693.1"/>
    </source>
</evidence>
<sequence length="487" mass="53348">MNIHVSSDVKSEIPILVGVYEGRILGNASLIPQLDVVMQRLSWIKLGKGKSIDICVESGNRVIFLDVNPSESLYDIRCQGGGLWSICQSLSYDRLQLIPWSSHPEELLYGVKLRDWRFDCYRTKFNPLPDLFCKDLYVLYQDVESNILPLVQRVQRYYGRIDSLHWVRQKCNEPANILTPQKFAQDLSEFSELGVQVEIIDKASLEAKGFGALLAVGQGSINDSCLAVLRWHGETDVNSPWVTFVGKGVTFDTGGVSLKPSSGMDTMKMDMAGAAVVAGVLRAAAIDKLPLNVSAVIPLVENSISGSAQRPGDIVRSLSGQTIEVLNTDAEGRLVLADALWYAQDQFCPELIIDVATLTGAVKIALGSEYAGIFGTCEKLIEDIKVCGQKEGEKFWCLPLDPAFDRALDSECADMKNIASSGYGAGSSIGAQFLKRFIKSEQKWVHLDIANVDHLTSDHALCPKGGVGFGMQTLYSFLLKRATGLSL</sequence>
<keyword evidence="4" id="KW-0378">Hydrolase</keyword>
<keyword evidence="8" id="KW-1185">Reference proteome</keyword>
<evidence type="ECO:0000259" key="6">
    <source>
        <dbReference type="PROSITE" id="PS00631"/>
    </source>
</evidence>
<evidence type="ECO:0000256" key="2">
    <source>
        <dbReference type="ARBA" id="ARBA00022438"/>
    </source>
</evidence>
<dbReference type="InterPro" id="IPR000819">
    <property type="entry name" value="Peptidase_M17_C"/>
</dbReference>
<dbReference type="EMBL" id="AWTR02000012">
    <property type="protein sequence ID" value="ETZ07693.1"/>
    <property type="molecule type" value="Genomic_DNA"/>
</dbReference>
<gene>
    <name evidence="7" type="ORF">P618_200102</name>
</gene>
<keyword evidence="5" id="KW-0464">Manganese</keyword>
<dbReference type="GO" id="GO:0030145">
    <property type="term" value="F:manganese ion binding"/>
    <property type="evidence" value="ECO:0007669"/>
    <property type="project" value="InterPro"/>
</dbReference>
<dbReference type="STRING" id="1399147.P618_200102"/>
<evidence type="ECO:0000256" key="3">
    <source>
        <dbReference type="ARBA" id="ARBA00022670"/>
    </source>
</evidence>
<protein>
    <submittedName>
        <fullName evidence="7">Cytosol aminopeptidase</fullName>
    </submittedName>
</protein>
<proteinExistence type="inferred from homology"/>
<keyword evidence="3" id="KW-0645">Protease</keyword>
<reference evidence="7 8" key="1">
    <citation type="journal article" date="2014" name="FEMS Microbiol. Lett.">
        <title>Draft genome sequences of three Holospora species (Holospora obtusa, Holospora undulata, and Holospora elegans), endonuclear symbiotic bacteria of the ciliate Paramecium caudatum.</title>
        <authorList>
            <person name="Dohra H."/>
            <person name="Tanaka K."/>
            <person name="Suzuki T."/>
            <person name="Fujishima M."/>
            <person name="Suzuki H."/>
        </authorList>
    </citation>
    <scope>NUCLEOTIDE SEQUENCE [LARGE SCALE GENOMIC DNA]</scope>
    <source>
        <strain evidence="7 8">F1</strain>
    </source>
</reference>
<dbReference type="InterPro" id="IPR011356">
    <property type="entry name" value="Leucine_aapep/pepB"/>
</dbReference>
<dbReference type="OrthoDB" id="9809354at2"/>
<evidence type="ECO:0000256" key="4">
    <source>
        <dbReference type="ARBA" id="ARBA00022801"/>
    </source>
</evidence>
<feature type="domain" description="Cytosol aminopeptidase" evidence="6">
    <location>
        <begin position="327"/>
        <end position="334"/>
    </location>
</feature>
<dbReference type="PRINTS" id="PR00481">
    <property type="entry name" value="LAMNOPPTDASE"/>
</dbReference>
<dbReference type="Pfam" id="PF00883">
    <property type="entry name" value="Peptidase_M17"/>
    <property type="match status" value="1"/>
</dbReference>
<dbReference type="GO" id="GO:0070006">
    <property type="term" value="F:metalloaminopeptidase activity"/>
    <property type="evidence" value="ECO:0007669"/>
    <property type="project" value="InterPro"/>
</dbReference>
<dbReference type="PANTHER" id="PTHR11963:SF23">
    <property type="entry name" value="CYTOSOL AMINOPEPTIDASE"/>
    <property type="match status" value="1"/>
</dbReference>
<dbReference type="RefSeq" id="WP_021827681.1">
    <property type="nucleotide sequence ID" value="NZ_AWTR02000012.1"/>
</dbReference>
<dbReference type="PANTHER" id="PTHR11963">
    <property type="entry name" value="LEUCINE AMINOPEPTIDASE-RELATED"/>
    <property type="match status" value="1"/>
</dbReference>
<dbReference type="AlphaFoldDB" id="W6TEI7"/>
<organism evidence="7 8">
    <name type="scientific">Holospora obtusa F1</name>
    <dbReference type="NCBI Taxonomy" id="1399147"/>
    <lineage>
        <taxon>Bacteria</taxon>
        <taxon>Pseudomonadati</taxon>
        <taxon>Pseudomonadota</taxon>
        <taxon>Alphaproteobacteria</taxon>
        <taxon>Holosporales</taxon>
        <taxon>Holosporaceae</taxon>
        <taxon>Holospora</taxon>
    </lineage>
</organism>
<comment type="caution">
    <text evidence="7">The sequence shown here is derived from an EMBL/GenBank/DDBJ whole genome shotgun (WGS) entry which is preliminary data.</text>
</comment>
<dbReference type="NCBIfam" id="NF002075">
    <property type="entry name" value="PRK00913.2-2"/>
    <property type="match status" value="1"/>
</dbReference>
<comment type="similarity">
    <text evidence="1">Belongs to the peptidase M17 family.</text>
</comment>
<keyword evidence="2 7" id="KW-0031">Aminopeptidase</keyword>
<dbReference type="CDD" id="cd00433">
    <property type="entry name" value="Peptidase_M17"/>
    <property type="match status" value="1"/>
</dbReference>
<dbReference type="SUPFAM" id="SSF53187">
    <property type="entry name" value="Zn-dependent exopeptidases"/>
    <property type="match status" value="1"/>
</dbReference>